<keyword evidence="1" id="KW-0805">Transcription regulation</keyword>
<dbReference type="SUPFAM" id="SSF46689">
    <property type="entry name" value="Homeodomain-like"/>
    <property type="match status" value="1"/>
</dbReference>
<dbReference type="InterPro" id="IPR001647">
    <property type="entry name" value="HTH_TetR"/>
</dbReference>
<keyword evidence="3" id="KW-0804">Transcription</keyword>
<comment type="caution">
    <text evidence="6">The sequence shown here is derived from an EMBL/GenBank/DDBJ whole genome shotgun (WGS) entry which is preliminary data.</text>
</comment>
<dbReference type="Proteomes" id="UP001501666">
    <property type="component" value="Unassembled WGS sequence"/>
</dbReference>
<dbReference type="EMBL" id="BAAATE010000047">
    <property type="protein sequence ID" value="GAA2697469.1"/>
    <property type="molecule type" value="Genomic_DNA"/>
</dbReference>
<dbReference type="InterPro" id="IPR009057">
    <property type="entry name" value="Homeodomain-like_sf"/>
</dbReference>
<dbReference type="Pfam" id="PF00440">
    <property type="entry name" value="TetR_N"/>
    <property type="match status" value="1"/>
</dbReference>
<dbReference type="InterPro" id="IPR050109">
    <property type="entry name" value="HTH-type_TetR-like_transc_reg"/>
</dbReference>
<dbReference type="PANTHER" id="PTHR30055">
    <property type="entry name" value="HTH-TYPE TRANSCRIPTIONAL REGULATOR RUTR"/>
    <property type="match status" value="1"/>
</dbReference>
<dbReference type="PRINTS" id="PR00455">
    <property type="entry name" value="HTHTETR"/>
</dbReference>
<proteinExistence type="predicted"/>
<dbReference type="Gene3D" id="1.10.357.10">
    <property type="entry name" value="Tetracycline Repressor, domain 2"/>
    <property type="match status" value="1"/>
</dbReference>
<dbReference type="RefSeq" id="WP_346156434.1">
    <property type="nucleotide sequence ID" value="NZ_BAAATE010000047.1"/>
</dbReference>
<dbReference type="SUPFAM" id="SSF48498">
    <property type="entry name" value="Tetracyclin repressor-like, C-terminal domain"/>
    <property type="match status" value="1"/>
</dbReference>
<dbReference type="PANTHER" id="PTHR30055:SF234">
    <property type="entry name" value="HTH-TYPE TRANSCRIPTIONAL REGULATOR BETI"/>
    <property type="match status" value="1"/>
</dbReference>
<organism evidence="6 7">
    <name type="scientific">Nonomuraea recticatena</name>
    <dbReference type="NCBI Taxonomy" id="46178"/>
    <lineage>
        <taxon>Bacteria</taxon>
        <taxon>Bacillati</taxon>
        <taxon>Actinomycetota</taxon>
        <taxon>Actinomycetes</taxon>
        <taxon>Streptosporangiales</taxon>
        <taxon>Streptosporangiaceae</taxon>
        <taxon>Nonomuraea</taxon>
    </lineage>
</organism>
<protein>
    <submittedName>
        <fullName evidence="6">ScbR family autoregulator-binding transcription factor</fullName>
    </submittedName>
</protein>
<evidence type="ECO:0000256" key="3">
    <source>
        <dbReference type="ARBA" id="ARBA00023163"/>
    </source>
</evidence>
<reference evidence="7" key="1">
    <citation type="journal article" date="2019" name="Int. J. Syst. Evol. Microbiol.">
        <title>The Global Catalogue of Microorganisms (GCM) 10K type strain sequencing project: providing services to taxonomists for standard genome sequencing and annotation.</title>
        <authorList>
            <consortium name="The Broad Institute Genomics Platform"/>
            <consortium name="The Broad Institute Genome Sequencing Center for Infectious Disease"/>
            <person name="Wu L."/>
            <person name="Ma J."/>
        </authorList>
    </citation>
    <scope>NUCLEOTIDE SEQUENCE [LARGE SCALE GENOMIC DNA]</scope>
    <source>
        <strain evidence="7">JCM 6835</strain>
    </source>
</reference>
<evidence type="ECO:0000259" key="5">
    <source>
        <dbReference type="PROSITE" id="PS50977"/>
    </source>
</evidence>
<keyword evidence="2 4" id="KW-0238">DNA-binding</keyword>
<dbReference type="InterPro" id="IPR047923">
    <property type="entry name" value="ArpA-like"/>
</dbReference>
<dbReference type="Pfam" id="PF21935">
    <property type="entry name" value="TetR_C_45"/>
    <property type="match status" value="1"/>
</dbReference>
<evidence type="ECO:0000313" key="7">
    <source>
        <dbReference type="Proteomes" id="UP001501666"/>
    </source>
</evidence>
<sequence length="207" mass="22802">MARQLQQRAERTRAVVLRAAAEVFATDGFRGARTADIIARAGVTKGAVYFHFSSKEELAQAVIAAHREEGARLAEAVAAQGATPLRTLINLSYAYARLIKENPIHLAGVRLVAEGAFGSPTLEAFTDWDLVLVKLLDEAKDRGELRGDLEAQECARFINSAFYGTQILSFIYSRREDLLQRLDMMWQVLLNGLLPEGRSVILLSQAG</sequence>
<accession>A0ABP6FP73</accession>
<keyword evidence="7" id="KW-1185">Reference proteome</keyword>
<dbReference type="NCBIfam" id="NF041196">
    <property type="entry name" value="ScbR_bind_reg"/>
    <property type="match status" value="1"/>
</dbReference>
<name>A0ABP6FP73_9ACTN</name>
<feature type="DNA-binding region" description="H-T-H motif" evidence="4">
    <location>
        <begin position="33"/>
        <end position="52"/>
    </location>
</feature>
<dbReference type="PROSITE" id="PS50977">
    <property type="entry name" value="HTH_TETR_2"/>
    <property type="match status" value="1"/>
</dbReference>
<dbReference type="InterPro" id="IPR036271">
    <property type="entry name" value="Tet_transcr_reg_TetR-rel_C_sf"/>
</dbReference>
<gene>
    <name evidence="6" type="ORF">GCM10010412_092380</name>
</gene>
<dbReference type="InterPro" id="IPR054126">
    <property type="entry name" value="CprB_TetR_C"/>
</dbReference>
<evidence type="ECO:0000313" key="6">
    <source>
        <dbReference type="EMBL" id="GAA2697469.1"/>
    </source>
</evidence>
<evidence type="ECO:0000256" key="1">
    <source>
        <dbReference type="ARBA" id="ARBA00023015"/>
    </source>
</evidence>
<evidence type="ECO:0000256" key="2">
    <source>
        <dbReference type="ARBA" id="ARBA00023125"/>
    </source>
</evidence>
<feature type="domain" description="HTH tetR-type" evidence="5">
    <location>
        <begin position="10"/>
        <end position="70"/>
    </location>
</feature>
<evidence type="ECO:0000256" key="4">
    <source>
        <dbReference type="PROSITE-ProRule" id="PRU00335"/>
    </source>
</evidence>